<keyword evidence="3" id="KW-0285">Flavoprotein</keyword>
<protein>
    <submittedName>
        <fullName evidence="9">FAD-dependent oxidoreductase</fullName>
    </submittedName>
</protein>
<evidence type="ECO:0000256" key="6">
    <source>
        <dbReference type="ARBA" id="ARBA00023284"/>
    </source>
</evidence>
<evidence type="ECO:0000256" key="5">
    <source>
        <dbReference type="ARBA" id="ARBA00023002"/>
    </source>
</evidence>
<dbReference type="InterPro" id="IPR016156">
    <property type="entry name" value="FAD/NAD-linked_Rdtase_dimer_sf"/>
</dbReference>
<dbReference type="Gene3D" id="3.50.50.60">
    <property type="entry name" value="FAD/NAD(P)-binding domain"/>
    <property type="match status" value="2"/>
</dbReference>
<gene>
    <name evidence="9" type="ORF">L0C25_13005</name>
</gene>
<evidence type="ECO:0000259" key="7">
    <source>
        <dbReference type="Pfam" id="PF02852"/>
    </source>
</evidence>
<dbReference type="PANTHER" id="PTHR43429:SF1">
    <property type="entry name" value="NAD(P)H SULFUR OXIDOREDUCTASE (COA-DEPENDENT)"/>
    <property type="match status" value="1"/>
</dbReference>
<comment type="cofactor">
    <cofactor evidence="1">
        <name>FAD</name>
        <dbReference type="ChEBI" id="CHEBI:57692"/>
    </cofactor>
</comment>
<keyword evidence="5" id="KW-0560">Oxidoreductase</keyword>
<feature type="domain" description="FAD/NAD(P)-binding" evidence="8">
    <location>
        <begin position="6"/>
        <end position="296"/>
    </location>
</feature>
<dbReference type="SUPFAM" id="SSF55424">
    <property type="entry name" value="FAD/NAD-linked reductases, dimerisation (C-terminal) domain"/>
    <property type="match status" value="1"/>
</dbReference>
<evidence type="ECO:0000313" key="9">
    <source>
        <dbReference type="EMBL" id="UYM03476.1"/>
    </source>
</evidence>
<dbReference type="SUPFAM" id="SSF51905">
    <property type="entry name" value="FAD/NAD(P)-binding domain"/>
    <property type="match status" value="2"/>
</dbReference>
<proteinExistence type="inferred from homology"/>
<dbReference type="AlphaFoldDB" id="A0AA46YJH1"/>
<comment type="similarity">
    <text evidence="2">Belongs to the class-III pyridine nucleotide-disulfide oxidoreductase family.</text>
</comment>
<reference evidence="9" key="1">
    <citation type="submission" date="2022-01" db="EMBL/GenBank/DDBJ databases">
        <title>Nocardioidaceae gen. sp. A5X3R13.</title>
        <authorList>
            <person name="Lopez Marin M.A."/>
            <person name="Uhlik O."/>
        </authorList>
    </citation>
    <scope>NUCLEOTIDE SEQUENCE</scope>
    <source>
        <strain evidence="9">A5X3R13</strain>
    </source>
</reference>
<organism evidence="9 10">
    <name type="scientific">Solicola gregarius</name>
    <dbReference type="NCBI Taxonomy" id="2908642"/>
    <lineage>
        <taxon>Bacteria</taxon>
        <taxon>Bacillati</taxon>
        <taxon>Actinomycetota</taxon>
        <taxon>Actinomycetes</taxon>
        <taxon>Propionibacteriales</taxon>
        <taxon>Nocardioidaceae</taxon>
        <taxon>Solicola</taxon>
    </lineage>
</organism>
<feature type="domain" description="Pyridine nucleotide-disulphide oxidoreductase dimerisation" evidence="7">
    <location>
        <begin position="335"/>
        <end position="437"/>
    </location>
</feature>
<evidence type="ECO:0000256" key="1">
    <source>
        <dbReference type="ARBA" id="ARBA00001974"/>
    </source>
</evidence>
<accession>A0AA46YJH1</accession>
<sequence>MGTRRRVVVVGGDAAGMAAAATAKRRAGDDLEIIAFERGSWTSYSACGIPYWVGGEVPSPDDLVARTPEEHRRRGIDVRMGVEVTHVDADDATVRVRDSDGVESSHGYDELILATGAEPYLPDLPGIDSAGIHTAHTLDDGQRVLDDLLESSPRHAVVVGGGYVGLEMAESFVHQGVETTLVTRSGTPMSSLDPDVGGRVHEALERDGVRVRVSSPARGFASTGGRVSAVETDDAAIPADIVVLGIGVRARSGLATAAGLEVGAGDAIVVDSRQRADPERHIWAAGDCAATHDRMSGRLVHVPLGTHANKQGVVLGRNLTGDDVEFPGVLATAITKACSTEIARTGLGEQGAADAGFDAEAVTIETTTRSGYYPGAEPMSVKLIGDRTTRRVLGAQIIGGTGAAMRIDTVAMALWSESTVDDLMFADLAYAPPFSSVWDPVQVAARALASRLVS</sequence>
<dbReference type="PRINTS" id="PR00368">
    <property type="entry name" value="FADPNR"/>
</dbReference>
<dbReference type="InterPro" id="IPR050260">
    <property type="entry name" value="FAD-bd_OxRdtase"/>
</dbReference>
<dbReference type="Pfam" id="PF07992">
    <property type="entry name" value="Pyr_redox_2"/>
    <property type="match status" value="1"/>
</dbReference>
<dbReference type="PRINTS" id="PR00411">
    <property type="entry name" value="PNDRDTASEI"/>
</dbReference>
<dbReference type="KEGG" id="sgrg:L0C25_13005"/>
<dbReference type="PANTHER" id="PTHR43429">
    <property type="entry name" value="PYRIDINE NUCLEOTIDE-DISULFIDE OXIDOREDUCTASE DOMAIN-CONTAINING"/>
    <property type="match status" value="1"/>
</dbReference>
<evidence type="ECO:0000313" key="10">
    <source>
        <dbReference type="Proteomes" id="UP001164390"/>
    </source>
</evidence>
<dbReference type="InterPro" id="IPR004099">
    <property type="entry name" value="Pyr_nucl-diS_OxRdtase_dimer"/>
</dbReference>
<keyword evidence="6" id="KW-0676">Redox-active center</keyword>
<dbReference type="InterPro" id="IPR023753">
    <property type="entry name" value="FAD/NAD-binding_dom"/>
</dbReference>
<evidence type="ECO:0000256" key="2">
    <source>
        <dbReference type="ARBA" id="ARBA00009130"/>
    </source>
</evidence>
<evidence type="ECO:0000256" key="3">
    <source>
        <dbReference type="ARBA" id="ARBA00022630"/>
    </source>
</evidence>
<dbReference type="InterPro" id="IPR036188">
    <property type="entry name" value="FAD/NAD-bd_sf"/>
</dbReference>
<keyword evidence="4" id="KW-0274">FAD</keyword>
<dbReference type="EMBL" id="CP094970">
    <property type="protein sequence ID" value="UYM03476.1"/>
    <property type="molecule type" value="Genomic_DNA"/>
</dbReference>
<dbReference type="Pfam" id="PF02852">
    <property type="entry name" value="Pyr_redox_dim"/>
    <property type="match status" value="1"/>
</dbReference>
<dbReference type="RefSeq" id="WP_271632085.1">
    <property type="nucleotide sequence ID" value="NZ_CP094970.1"/>
</dbReference>
<dbReference type="GO" id="GO:0016491">
    <property type="term" value="F:oxidoreductase activity"/>
    <property type="evidence" value="ECO:0007669"/>
    <property type="project" value="UniProtKB-KW"/>
</dbReference>
<keyword evidence="10" id="KW-1185">Reference proteome</keyword>
<name>A0AA46YJH1_9ACTN</name>
<dbReference type="Proteomes" id="UP001164390">
    <property type="component" value="Chromosome"/>
</dbReference>
<evidence type="ECO:0000256" key="4">
    <source>
        <dbReference type="ARBA" id="ARBA00022827"/>
    </source>
</evidence>
<evidence type="ECO:0000259" key="8">
    <source>
        <dbReference type="Pfam" id="PF07992"/>
    </source>
</evidence>